<dbReference type="InterPro" id="IPR058229">
    <property type="entry name" value="YdhW-like"/>
</dbReference>
<accession>A0A2X4URE2</accession>
<gene>
    <name evidence="1" type="ORF">NCTC12151_02580</name>
</gene>
<keyword evidence="2" id="KW-1185">Reference proteome</keyword>
<evidence type="ECO:0000313" key="1">
    <source>
        <dbReference type="EMBL" id="SQI42426.1"/>
    </source>
</evidence>
<evidence type="ECO:0000313" key="2">
    <source>
        <dbReference type="Proteomes" id="UP000249005"/>
    </source>
</evidence>
<dbReference type="OrthoDB" id="6433774at2"/>
<reference evidence="1 2" key="1">
    <citation type="submission" date="2018-06" db="EMBL/GenBank/DDBJ databases">
        <authorList>
            <consortium name="Pathogen Informatics"/>
            <person name="Doyle S."/>
        </authorList>
    </citation>
    <scope>NUCLEOTIDE SEQUENCE [LARGE SCALE GENOMIC DNA]</scope>
    <source>
        <strain evidence="1 2">NCTC12151</strain>
    </source>
</reference>
<protein>
    <submittedName>
        <fullName evidence="1">Uncharacterized protein</fullName>
    </submittedName>
</protein>
<dbReference type="KEGG" id="lri:NCTC12151_02580"/>
<dbReference type="RefSeq" id="WP_111741007.1">
    <property type="nucleotide sequence ID" value="NZ_LR698987.1"/>
</dbReference>
<dbReference type="AlphaFoldDB" id="A0A2X4URE2"/>
<dbReference type="EMBL" id="LS483470">
    <property type="protein sequence ID" value="SQI42426.1"/>
    <property type="molecule type" value="Genomic_DNA"/>
</dbReference>
<dbReference type="Proteomes" id="UP000249005">
    <property type="component" value="Chromosome 1"/>
</dbReference>
<organism evidence="1 2">
    <name type="scientific">Leminorella richardii</name>
    <dbReference type="NCBI Taxonomy" id="158841"/>
    <lineage>
        <taxon>Bacteria</taxon>
        <taxon>Pseudomonadati</taxon>
        <taxon>Pseudomonadota</taxon>
        <taxon>Gammaproteobacteria</taxon>
        <taxon>Enterobacterales</taxon>
        <taxon>Budviciaceae</taxon>
        <taxon>Leminorella</taxon>
    </lineage>
</organism>
<name>A0A2X4URE2_9GAMM</name>
<sequence>MSALNEEILAPGEATDAEDVVDERKRRLFGRSTNSADSLQQEIDEAQAVLDAQALSPVDIVADFIRQRSLTGSLVAHETFHQPPYSISEQDLDEVMRHVFDSEACSDISVCQGEKERYYYSTQSMSTNYANMCVLVMEKDVCKTIAHAVRFECETYPRPYKVAMLTQEPYRFSSEEVDAALVAIETHPDYADIRRVSSSNDVEYLFSERFMSFGKAYGLCEWLEVERFQNP</sequence>
<proteinExistence type="predicted"/>
<dbReference type="NCBIfam" id="NF007411">
    <property type="entry name" value="PRK09947.1"/>
    <property type="match status" value="1"/>
</dbReference>